<name>A0A0L8GR23_OCTBM</name>
<proteinExistence type="predicted"/>
<reference evidence="2" key="1">
    <citation type="submission" date="2015-07" db="EMBL/GenBank/DDBJ databases">
        <title>MeaNS - Measles Nucleotide Surveillance Program.</title>
        <authorList>
            <person name="Tran T."/>
            <person name="Druce J."/>
        </authorList>
    </citation>
    <scope>NUCLEOTIDE SEQUENCE</scope>
    <source>
        <strain evidence="2">UCB-OBI-ISO-001</strain>
        <tissue evidence="2">Gonad</tissue>
    </source>
</reference>
<keyword evidence="1" id="KW-0812">Transmembrane</keyword>
<sequence>MDPSDNENLHSNSNFFVFCFLIFNFIYLTIIKRELYLFHLFRDTSSSNQNKQKPQLSYVLVSKGGSDIFKAITCRGDCLQRNQQQIEHNRKRNMK</sequence>
<keyword evidence="1" id="KW-0472">Membrane</keyword>
<accession>A0A0L8GR23</accession>
<evidence type="ECO:0000313" key="2">
    <source>
        <dbReference type="EMBL" id="KOF79050.1"/>
    </source>
</evidence>
<dbReference type="EMBL" id="KQ420866">
    <property type="protein sequence ID" value="KOF79050.1"/>
    <property type="molecule type" value="Genomic_DNA"/>
</dbReference>
<evidence type="ECO:0000256" key="1">
    <source>
        <dbReference type="SAM" id="Phobius"/>
    </source>
</evidence>
<organism evidence="2">
    <name type="scientific">Octopus bimaculoides</name>
    <name type="common">California two-spotted octopus</name>
    <dbReference type="NCBI Taxonomy" id="37653"/>
    <lineage>
        <taxon>Eukaryota</taxon>
        <taxon>Metazoa</taxon>
        <taxon>Spiralia</taxon>
        <taxon>Lophotrochozoa</taxon>
        <taxon>Mollusca</taxon>
        <taxon>Cephalopoda</taxon>
        <taxon>Coleoidea</taxon>
        <taxon>Octopodiformes</taxon>
        <taxon>Octopoda</taxon>
        <taxon>Incirrata</taxon>
        <taxon>Octopodidae</taxon>
        <taxon>Octopus</taxon>
    </lineage>
</organism>
<protein>
    <submittedName>
        <fullName evidence="2">Uncharacterized protein</fullName>
    </submittedName>
</protein>
<gene>
    <name evidence="2" type="ORF">OCBIM_22029979mg</name>
</gene>
<feature type="transmembrane region" description="Helical" evidence="1">
    <location>
        <begin position="12"/>
        <end position="31"/>
    </location>
</feature>
<dbReference type="AlphaFoldDB" id="A0A0L8GR23"/>
<keyword evidence="1" id="KW-1133">Transmembrane helix</keyword>